<evidence type="ECO:0000313" key="3">
    <source>
        <dbReference type="EMBL" id="AGS38413.1"/>
    </source>
</evidence>
<name>S5TTM4_9GAMM</name>
<evidence type="ECO:0000259" key="1">
    <source>
        <dbReference type="Pfam" id="PF13681"/>
    </source>
</evidence>
<dbReference type="Pfam" id="PF14341">
    <property type="entry name" value="PilX_N"/>
    <property type="match status" value="1"/>
</dbReference>
<dbReference type="Pfam" id="PF13681">
    <property type="entry name" value="PilX"/>
    <property type="match status" value="1"/>
</dbReference>
<feature type="domain" description="PilX/PilW C-terminal" evidence="1">
    <location>
        <begin position="70"/>
        <end position="148"/>
    </location>
</feature>
<dbReference type="InterPro" id="IPR025205">
    <property type="entry name" value="PilX/PilW_C"/>
</dbReference>
<dbReference type="eggNOG" id="COG4726">
    <property type="taxonomic scope" value="Bacteria"/>
</dbReference>
<reference evidence="4" key="2">
    <citation type="journal article" date="2016" name="Environ. Microbiol. Rep.">
        <title>Analysis of defence systems and a conjugative IncP-1 plasmid in the marine polyaromatic hydrocarbons-degrading bacterium Cycloclasticus sp. 78-ME.</title>
        <authorList>
            <person name="Yakimov M.M."/>
            <person name="Crisafi F."/>
            <person name="Messina E."/>
            <person name="Smedile F."/>
            <person name="Lopatina A."/>
            <person name="Denaro R."/>
            <person name="Pieper D.H."/>
            <person name="Golyshin P.N."/>
            <person name="Giuliano L."/>
        </authorList>
    </citation>
    <scope>NUCLEOTIDE SEQUENCE [LARGE SCALE GENOMIC DNA]</scope>
    <source>
        <strain evidence="4">78-ME</strain>
    </source>
</reference>
<accession>S5TTM4</accession>
<protein>
    <submittedName>
        <fullName evidence="3">Type IV fimbrial biogenesis protein PilX</fullName>
    </submittedName>
</protein>
<keyword evidence="4" id="KW-1185">Reference proteome</keyword>
<evidence type="ECO:0000313" key="4">
    <source>
        <dbReference type="Proteomes" id="UP000015380"/>
    </source>
</evidence>
<proteinExistence type="predicted"/>
<feature type="domain" description="Type 4 fimbrial biogenesis protein PilX N-terminal" evidence="2">
    <location>
        <begin position="1"/>
        <end position="37"/>
    </location>
</feature>
<dbReference type="AlphaFoldDB" id="S5TTM4"/>
<organism evidence="3 4">
    <name type="scientific">Cycloclasticus zancles 78-ME</name>
    <dbReference type="NCBI Taxonomy" id="1198232"/>
    <lineage>
        <taxon>Bacteria</taxon>
        <taxon>Pseudomonadati</taxon>
        <taxon>Pseudomonadota</taxon>
        <taxon>Gammaproteobacteria</taxon>
        <taxon>Thiotrichales</taxon>
        <taxon>Piscirickettsiaceae</taxon>
        <taxon>Cycloclasticus</taxon>
    </lineage>
</organism>
<dbReference type="PATRIC" id="fig|1198232.3.peg.71"/>
<evidence type="ECO:0000259" key="2">
    <source>
        <dbReference type="Pfam" id="PF14341"/>
    </source>
</evidence>
<dbReference type="KEGG" id="cza:CYCME_0069"/>
<reference evidence="3 4" key="1">
    <citation type="submission" date="2013-05" db="EMBL/GenBank/DDBJ databases">
        <title>Between feast and famine: a lifestyle of most important marine PAH-degrading bacterium Cycloclasticus sp. 7ME.</title>
        <authorList>
            <person name="Yakimov M.M."/>
            <person name="Messina E."/>
            <person name="Genovese M."/>
            <person name="Denaro R."/>
            <person name="Crisafi F."/>
            <person name="Russo D."/>
            <person name="Cappello S."/>
            <person name="Santisi S."/>
            <person name="Smedile F."/>
            <person name="Golyshina O.V."/>
            <person name="Tran H."/>
            <person name="Pieper D.H."/>
            <person name="Golyshin P.N."/>
            <person name="Giuliano L."/>
        </authorList>
    </citation>
    <scope>NUCLEOTIDE SEQUENCE [LARGE SCALE GENOMIC DNA]</scope>
    <source>
        <strain evidence="3 4">78-ME</strain>
    </source>
</reference>
<dbReference type="EMBL" id="CP005996">
    <property type="protein sequence ID" value="AGS38413.1"/>
    <property type="molecule type" value="Genomic_DNA"/>
</dbReference>
<dbReference type="Proteomes" id="UP000015380">
    <property type="component" value="Chromosome"/>
</dbReference>
<dbReference type="HOGENOM" id="CLU_103317_3_1_6"/>
<sequence>MTLLGISGMQTTVLEERMAGNFKDRSMSLQAGESALREAEEYLRTTAILPPFTGSSLGHYQPTGSGPARWDASVTNWSDTTNDVIAYTGTLSNITTPPAYIIEEMPAVPESGSSLEAGVAVDTRYYRITTRALGGTDTAVVMLQSTYKR</sequence>
<gene>
    <name evidence="3" type="ORF">CYCME_0069</name>
</gene>
<dbReference type="InterPro" id="IPR025746">
    <property type="entry name" value="PilX_N_dom"/>
</dbReference>